<keyword evidence="2" id="KW-1185">Reference proteome</keyword>
<evidence type="ECO:0000313" key="2">
    <source>
        <dbReference type="Proteomes" id="UP000789342"/>
    </source>
</evidence>
<name>A0A9N9GAK0_9GLOM</name>
<reference evidence="1" key="1">
    <citation type="submission" date="2021-06" db="EMBL/GenBank/DDBJ databases">
        <authorList>
            <person name="Kallberg Y."/>
            <person name="Tangrot J."/>
            <person name="Rosling A."/>
        </authorList>
    </citation>
    <scope>NUCLEOTIDE SEQUENCE</scope>
    <source>
        <strain evidence="1">CL551</strain>
    </source>
</reference>
<sequence length="343" mass="38273">IQISNMIGNGPPLFTEKAGEDPSDWILEFKRFLVKQKPGMKTRSKVETGNVIIFLMFLGEALIVRNNAGGDITITGANIIPADTWDEDWSIAGGHPAPVGTPSPANYANAGAVEAQKNLLFFGQIMQRGMSILEYNAKISKLGKLAGLPESKMREQYIWGLNPMNQYNIRMMAKYHDTRDNITKALVEAEKFSLLQGNFPFPPSGGQPQEEQSNQIILSQNDFKKLIAGKQKADELAIDRFLDSIFDNTGLPGDDYDYDPVEDLRLQFEELDINQAKLARLIHAVLKSSQYRCSKCDETVLASKVKLIELNKKLQLHINKSEKVANGDILFGIQNTLEKAKID</sequence>
<accession>A0A9N9GAK0</accession>
<evidence type="ECO:0000313" key="1">
    <source>
        <dbReference type="EMBL" id="CAG8588908.1"/>
    </source>
</evidence>
<protein>
    <submittedName>
        <fullName evidence="1">3770_t:CDS:1</fullName>
    </submittedName>
</protein>
<comment type="caution">
    <text evidence="1">The sequence shown here is derived from an EMBL/GenBank/DDBJ whole genome shotgun (WGS) entry which is preliminary data.</text>
</comment>
<organism evidence="1 2">
    <name type="scientific">Acaulospora morrowiae</name>
    <dbReference type="NCBI Taxonomy" id="94023"/>
    <lineage>
        <taxon>Eukaryota</taxon>
        <taxon>Fungi</taxon>
        <taxon>Fungi incertae sedis</taxon>
        <taxon>Mucoromycota</taxon>
        <taxon>Glomeromycotina</taxon>
        <taxon>Glomeromycetes</taxon>
        <taxon>Diversisporales</taxon>
        <taxon>Acaulosporaceae</taxon>
        <taxon>Acaulospora</taxon>
    </lineage>
</organism>
<proteinExistence type="predicted"/>
<dbReference type="Proteomes" id="UP000789342">
    <property type="component" value="Unassembled WGS sequence"/>
</dbReference>
<dbReference type="EMBL" id="CAJVPV010005316">
    <property type="protein sequence ID" value="CAG8588908.1"/>
    <property type="molecule type" value="Genomic_DNA"/>
</dbReference>
<dbReference type="AlphaFoldDB" id="A0A9N9GAK0"/>
<gene>
    <name evidence="1" type="ORF">AMORRO_LOCUS7256</name>
</gene>
<feature type="non-terminal residue" evidence="1">
    <location>
        <position position="1"/>
    </location>
</feature>